<organism evidence="1 2">
    <name type="scientific">Leptidea sinapis</name>
    <dbReference type="NCBI Taxonomy" id="189913"/>
    <lineage>
        <taxon>Eukaryota</taxon>
        <taxon>Metazoa</taxon>
        <taxon>Ecdysozoa</taxon>
        <taxon>Arthropoda</taxon>
        <taxon>Hexapoda</taxon>
        <taxon>Insecta</taxon>
        <taxon>Pterygota</taxon>
        <taxon>Neoptera</taxon>
        <taxon>Endopterygota</taxon>
        <taxon>Lepidoptera</taxon>
        <taxon>Glossata</taxon>
        <taxon>Ditrysia</taxon>
        <taxon>Papilionoidea</taxon>
        <taxon>Pieridae</taxon>
        <taxon>Dismorphiinae</taxon>
        <taxon>Leptidea</taxon>
    </lineage>
</organism>
<dbReference type="EMBL" id="FZQP02000249">
    <property type="protein sequence ID" value="VVC88172.1"/>
    <property type="molecule type" value="Genomic_DNA"/>
</dbReference>
<gene>
    <name evidence="1" type="ORF">LSINAPIS_LOCUS1605</name>
</gene>
<sequence length="79" mass="9039">MSRIYESSLLFCLKFQHKAIQSKILDRGVHLLKELHNSTQLFNLSVFKVSFLKACNLLNSINVSSNGLFLKLRKMIAAK</sequence>
<proteinExistence type="predicted"/>
<dbReference type="Proteomes" id="UP000324832">
    <property type="component" value="Unassembled WGS sequence"/>
</dbReference>
<accession>A0A5E4PQK6</accession>
<evidence type="ECO:0000313" key="1">
    <source>
        <dbReference type="EMBL" id="VVC88172.1"/>
    </source>
</evidence>
<evidence type="ECO:0000313" key="2">
    <source>
        <dbReference type="Proteomes" id="UP000324832"/>
    </source>
</evidence>
<keyword evidence="2" id="KW-1185">Reference proteome</keyword>
<dbReference type="AlphaFoldDB" id="A0A5E4PQK6"/>
<name>A0A5E4PQK6_9NEOP</name>
<reference evidence="1 2" key="1">
    <citation type="submission" date="2017-07" db="EMBL/GenBank/DDBJ databases">
        <authorList>
            <person name="Talla V."/>
            <person name="Backstrom N."/>
        </authorList>
    </citation>
    <scope>NUCLEOTIDE SEQUENCE [LARGE SCALE GENOMIC DNA]</scope>
</reference>
<protein>
    <submittedName>
        <fullName evidence="1">Uncharacterized protein</fullName>
    </submittedName>
</protein>